<dbReference type="EMBL" id="CVRI01000058">
    <property type="protein sequence ID" value="CRL02759.1"/>
    <property type="molecule type" value="Genomic_DNA"/>
</dbReference>
<dbReference type="Pfam" id="PF07707">
    <property type="entry name" value="BACK"/>
    <property type="match status" value="1"/>
</dbReference>
<dbReference type="Pfam" id="PF24681">
    <property type="entry name" value="Kelch_KLHDC2_KLHL20_DRC7"/>
    <property type="match status" value="1"/>
</dbReference>
<dbReference type="AlphaFoldDB" id="A0A1J1IRB7"/>
<dbReference type="GO" id="GO:0003779">
    <property type="term" value="F:actin binding"/>
    <property type="evidence" value="ECO:0007669"/>
    <property type="project" value="UniProtKB-KW"/>
</dbReference>
<dbReference type="OrthoDB" id="191037at2759"/>
<dbReference type="Gene3D" id="1.25.40.420">
    <property type="match status" value="1"/>
</dbReference>
<dbReference type="InterPro" id="IPR011333">
    <property type="entry name" value="SKP1/BTB/POZ_sf"/>
</dbReference>
<dbReference type="SUPFAM" id="SSF117281">
    <property type="entry name" value="Kelch motif"/>
    <property type="match status" value="1"/>
</dbReference>
<evidence type="ECO:0000256" key="8">
    <source>
        <dbReference type="SAM" id="MobiDB-lite"/>
    </source>
</evidence>
<keyword evidence="6" id="KW-0009">Actin-binding</keyword>
<dbReference type="Pfam" id="PF01344">
    <property type="entry name" value="Kelch_1"/>
    <property type="match status" value="2"/>
</dbReference>
<dbReference type="InterPro" id="IPR006652">
    <property type="entry name" value="Kelch_1"/>
</dbReference>
<evidence type="ECO:0000256" key="4">
    <source>
        <dbReference type="ARBA" id="ARBA00022737"/>
    </source>
</evidence>
<dbReference type="Proteomes" id="UP000183832">
    <property type="component" value="Unassembled WGS sequence"/>
</dbReference>
<keyword evidence="5" id="KW-0833">Ubl conjugation pathway</keyword>
<evidence type="ECO:0000256" key="5">
    <source>
        <dbReference type="ARBA" id="ARBA00022786"/>
    </source>
</evidence>
<dbReference type="UniPathway" id="UPA00143"/>
<evidence type="ECO:0000259" key="9">
    <source>
        <dbReference type="PROSITE" id="PS50097"/>
    </source>
</evidence>
<dbReference type="CDD" id="cd18450">
    <property type="entry name" value="BACK_KLHL10"/>
    <property type="match status" value="1"/>
</dbReference>
<dbReference type="FunFam" id="1.25.40.420:FF:000001">
    <property type="entry name" value="Kelch-like family member 12"/>
    <property type="match status" value="1"/>
</dbReference>
<feature type="region of interest" description="Disordered" evidence="8">
    <location>
        <begin position="1"/>
        <end position="25"/>
    </location>
</feature>
<dbReference type="PROSITE" id="PS50097">
    <property type="entry name" value="BTB"/>
    <property type="match status" value="1"/>
</dbReference>
<keyword evidence="3" id="KW-0880">Kelch repeat</keyword>
<dbReference type="PIRSF" id="PIRSF037037">
    <property type="entry name" value="Kelch-like_protein_gigaxonin"/>
    <property type="match status" value="1"/>
</dbReference>
<evidence type="ECO:0000313" key="11">
    <source>
        <dbReference type="Proteomes" id="UP000183832"/>
    </source>
</evidence>
<dbReference type="InterPro" id="IPR011705">
    <property type="entry name" value="BACK"/>
</dbReference>
<dbReference type="Pfam" id="PF00651">
    <property type="entry name" value="BTB"/>
    <property type="match status" value="1"/>
</dbReference>
<reference evidence="10 11" key="1">
    <citation type="submission" date="2015-04" db="EMBL/GenBank/DDBJ databases">
        <authorList>
            <person name="Syromyatnikov M.Y."/>
            <person name="Popov V.N."/>
        </authorList>
    </citation>
    <scope>NUCLEOTIDE SEQUENCE [LARGE SCALE GENOMIC DNA]</scope>
</reference>
<dbReference type="SMART" id="SM00225">
    <property type="entry name" value="BTB"/>
    <property type="match status" value="1"/>
</dbReference>
<comment type="function">
    <text evidence="7">Probable substrate-specific adapter of an E3 ubiquitin-protein ligase complex which mediates the ubiquitination and subsequent proteasomal degradation of target proteins. May have a role in synapse differentiation and growth.</text>
</comment>
<dbReference type="PRINTS" id="PR00501">
    <property type="entry name" value="KELCHREPEAT"/>
</dbReference>
<dbReference type="GO" id="GO:0016567">
    <property type="term" value="P:protein ubiquitination"/>
    <property type="evidence" value="ECO:0007669"/>
    <property type="project" value="UniProtKB-UniPathway"/>
</dbReference>
<evidence type="ECO:0000256" key="2">
    <source>
        <dbReference type="ARBA" id="ARBA00013699"/>
    </source>
</evidence>
<evidence type="ECO:0000256" key="1">
    <source>
        <dbReference type="ARBA" id="ARBA00004906"/>
    </source>
</evidence>
<feature type="non-terminal residue" evidence="10">
    <location>
        <position position="1"/>
    </location>
</feature>
<dbReference type="PANTHER" id="PTHR24412">
    <property type="entry name" value="KELCH PROTEIN"/>
    <property type="match status" value="1"/>
</dbReference>
<dbReference type="Gene3D" id="2.120.10.80">
    <property type="entry name" value="Kelch-type beta propeller"/>
    <property type="match status" value="1"/>
</dbReference>
<evidence type="ECO:0000256" key="3">
    <source>
        <dbReference type="ARBA" id="ARBA00022441"/>
    </source>
</evidence>
<protein>
    <recommendedName>
        <fullName evidence="2">Kelch-like protein diablo</fullName>
    </recommendedName>
</protein>
<dbReference type="InterPro" id="IPR015915">
    <property type="entry name" value="Kelch-typ_b-propeller"/>
</dbReference>
<name>A0A1J1IRB7_9DIPT</name>
<dbReference type="SMART" id="SM00612">
    <property type="entry name" value="Kelch"/>
    <property type="match status" value="6"/>
</dbReference>
<feature type="domain" description="BTB" evidence="9">
    <location>
        <begin position="45"/>
        <end position="110"/>
    </location>
</feature>
<keyword evidence="11" id="KW-1185">Reference proteome</keyword>
<keyword evidence="4" id="KW-0677">Repeat</keyword>
<comment type="pathway">
    <text evidence="1">Protein modification; protein ubiquitination.</text>
</comment>
<dbReference type="STRING" id="568069.A0A1J1IRB7"/>
<dbReference type="SUPFAM" id="SSF54695">
    <property type="entry name" value="POZ domain"/>
    <property type="match status" value="1"/>
</dbReference>
<evidence type="ECO:0000256" key="6">
    <source>
        <dbReference type="ARBA" id="ARBA00023203"/>
    </source>
</evidence>
<dbReference type="Gene3D" id="3.30.710.10">
    <property type="entry name" value="Potassium Channel Kv1.1, Chain A"/>
    <property type="match status" value="1"/>
</dbReference>
<sequence>PLLPLETESVDNLVDSDDEEPTPRQSISREAMCRLNEMRINNQLCDAKIITEDSCFNVHRNIISACSDYFRTLFITTLNPENVTSTSVIGIASTEKMEVIIRYAYLRDINGIMDSNVVGILFISDYFGIHGLINYCIDFIIKHLSSENCVLFWLMSRYRSIPRLMEKSRGYIVENFIHVAVDCKDLLELDIDDFYGIVNDEMLNVKEENVVWECVLRWINYQPEKRKQYLCKLMQAIRLGLLTSSFFMENVKENHYVKNDQETRPIILETMRFLCDLETISVKSSEMKMPAIAVPRLPHEVIFAIGGWSEGAPQSVIETYDTRADRWVRIYHEDPSGPRSYHGTAVIGTKLYCCGGFNGHDYFNTCTRFDAVKKTWREIAPMHNRRCYVSVVSLNGLIYALGGYDGQTRQNTAERYNPRTNQWTMIAPMNFQRSDADACVMNGKIFITGGFNGQECLNTAEYYTPETNTWTLLPPMLTRRSGVSCASHRGIIFVIGGFNGLSRMNTGEKYDPDRRTWTFIKEMFHPRSNFGLEIIDDMILAVGGFNGVVTISHCECYVPEKNEWLEATDMGIVRSALTTNVMRGLLNIRDYTHQARNNLVEERRLRILGLGNDPSESSLFNLNRDMSFELLVGIGAEGADSGSELEE</sequence>
<evidence type="ECO:0000256" key="7">
    <source>
        <dbReference type="ARBA" id="ARBA00043912"/>
    </source>
</evidence>
<dbReference type="InterPro" id="IPR000210">
    <property type="entry name" value="BTB/POZ_dom"/>
</dbReference>
<proteinExistence type="predicted"/>
<gene>
    <name evidence="10" type="primary">putative Kelch-like protein 10</name>
    <name evidence="10" type="ORF">CLUMA_CG015753</name>
</gene>
<organism evidence="10 11">
    <name type="scientific">Clunio marinus</name>
    <dbReference type="NCBI Taxonomy" id="568069"/>
    <lineage>
        <taxon>Eukaryota</taxon>
        <taxon>Metazoa</taxon>
        <taxon>Ecdysozoa</taxon>
        <taxon>Arthropoda</taxon>
        <taxon>Hexapoda</taxon>
        <taxon>Insecta</taxon>
        <taxon>Pterygota</taxon>
        <taxon>Neoptera</taxon>
        <taxon>Endopterygota</taxon>
        <taxon>Diptera</taxon>
        <taxon>Nematocera</taxon>
        <taxon>Chironomoidea</taxon>
        <taxon>Chironomidae</taxon>
        <taxon>Clunio</taxon>
    </lineage>
</organism>
<dbReference type="InterPro" id="IPR017096">
    <property type="entry name" value="BTB-kelch_protein"/>
</dbReference>
<accession>A0A1J1IRB7</accession>
<evidence type="ECO:0000313" key="10">
    <source>
        <dbReference type="EMBL" id="CRL02759.1"/>
    </source>
</evidence>
<dbReference type="SMART" id="SM00875">
    <property type="entry name" value="BACK"/>
    <property type="match status" value="1"/>
</dbReference>
<dbReference type="PANTHER" id="PTHR24412:SF172">
    <property type="entry name" value="KELCH-LIKE PROTEIN 10"/>
    <property type="match status" value="1"/>
</dbReference>